<dbReference type="EMBL" id="JBHSMI010000023">
    <property type="protein sequence ID" value="MFC5403546.1"/>
    <property type="molecule type" value="Genomic_DNA"/>
</dbReference>
<dbReference type="Proteomes" id="UP001596113">
    <property type="component" value="Unassembled WGS sequence"/>
</dbReference>
<dbReference type="PANTHER" id="PTHR43498">
    <property type="entry name" value="FERREDOXIN:COB-COM HETERODISULFIDE REDUCTASE SUBUNIT A"/>
    <property type="match status" value="1"/>
</dbReference>
<evidence type="ECO:0000256" key="4">
    <source>
        <dbReference type="ARBA" id="ARBA00023004"/>
    </source>
</evidence>
<evidence type="ECO:0000313" key="7">
    <source>
        <dbReference type="Proteomes" id="UP001596113"/>
    </source>
</evidence>
<dbReference type="GO" id="GO:0016491">
    <property type="term" value="F:oxidoreductase activity"/>
    <property type="evidence" value="ECO:0007669"/>
    <property type="project" value="UniProtKB-KW"/>
</dbReference>
<accession>A0ABW0HTK4</accession>
<dbReference type="SUPFAM" id="SSF51905">
    <property type="entry name" value="FAD/NAD(P)-binding domain"/>
    <property type="match status" value="1"/>
</dbReference>
<name>A0ABW0HTK4_9BACL</name>
<dbReference type="RefSeq" id="WP_378132992.1">
    <property type="nucleotide sequence ID" value="NZ_JBHSMI010000023.1"/>
</dbReference>
<gene>
    <name evidence="6" type="ORF">ACFPOF_12460</name>
</gene>
<dbReference type="InterPro" id="IPR036188">
    <property type="entry name" value="FAD/NAD-bd_sf"/>
</dbReference>
<proteinExistence type="predicted"/>
<keyword evidence="1" id="KW-0004">4Fe-4S</keyword>
<comment type="caution">
    <text evidence="6">The sequence shown here is derived from an EMBL/GenBank/DDBJ whole genome shotgun (WGS) entry which is preliminary data.</text>
</comment>
<dbReference type="InterPro" id="IPR039650">
    <property type="entry name" value="HdrA-like"/>
</dbReference>
<dbReference type="Pfam" id="PF12831">
    <property type="entry name" value="FAD_oxidored"/>
    <property type="match status" value="1"/>
</dbReference>
<keyword evidence="3 6" id="KW-0560">Oxidoreductase</keyword>
<protein>
    <submittedName>
        <fullName evidence="6">FAD-dependent oxidoreductase</fullName>
        <ecNumber evidence="6">1.-.-.-</ecNumber>
    </submittedName>
</protein>
<organism evidence="6 7">
    <name type="scientific">Cohnella soli</name>
    <dbReference type="NCBI Taxonomy" id="425005"/>
    <lineage>
        <taxon>Bacteria</taxon>
        <taxon>Bacillati</taxon>
        <taxon>Bacillota</taxon>
        <taxon>Bacilli</taxon>
        <taxon>Bacillales</taxon>
        <taxon>Paenibacillaceae</taxon>
        <taxon>Cohnella</taxon>
    </lineage>
</organism>
<evidence type="ECO:0000256" key="3">
    <source>
        <dbReference type="ARBA" id="ARBA00023002"/>
    </source>
</evidence>
<dbReference type="EC" id="1.-.-.-" evidence="6"/>
<dbReference type="PANTHER" id="PTHR43498:SF1">
    <property type="entry name" value="COB--COM HETERODISULFIDE REDUCTASE IRON-SULFUR SUBUNIT A"/>
    <property type="match status" value="1"/>
</dbReference>
<evidence type="ECO:0000256" key="2">
    <source>
        <dbReference type="ARBA" id="ARBA00022723"/>
    </source>
</evidence>
<evidence type="ECO:0000256" key="5">
    <source>
        <dbReference type="ARBA" id="ARBA00023014"/>
    </source>
</evidence>
<keyword evidence="4" id="KW-0408">Iron</keyword>
<evidence type="ECO:0000256" key="1">
    <source>
        <dbReference type="ARBA" id="ARBA00022485"/>
    </source>
</evidence>
<evidence type="ECO:0000313" key="6">
    <source>
        <dbReference type="EMBL" id="MFC5403546.1"/>
    </source>
</evidence>
<sequence length="648" mass="70745">MMQTENRKTTSKKSLVSLVSALLIVAIVTTYGLWKKSNEPADGLTRIQQEPIKVESSAVVADKYDVIVAGTDPEGIAAAVSAARNGLKVLLVEGKDRDQLGGLMTKGGLNTIDLNYTPGNSARRGKPDLLNRGIFQQFYDQIEGSSFDVITAANVFAKMVKEERNIDLVMHARQLEPTTVKSDDGQATITGVKYITANGESRTILADAVIDATQDGDIAAASGAPYTVGREDIGDPDAQMAVTLVFKLSGVTDKIWNSFAGHKNTGTDDVSAWGFPEAREYVPSNPEKVRMRGLNIGRQNDGTILINAMHIFGIDPLNPASVEEGLKIGRAEAPRIADYLIKHIKEFKKLKYAGTADELYVRETRHIQGEYRLTLADVMENRDHWDAIAYGSYDVDIQSTDHTNSGYILMSPYQYGIPFRTLVPLKVDNLLIVGRAASFDSLPAGSARVIPVGMAAGEAAGAALKLAKDNQINVRDLSKSKELVAKLRSNLTNQGMDLSFHQFKEPYYLSHPDYKGLLTAASLLMTSGAENNKAFDLDGRSNAQRYVNQLSRLTKAYPHKFAGKPIDAITAMTEPAKNPLSLAQAVKTLAFAISESPDEADTVDKMLERGWIKQSTLDAIRNKDALTNGEAYMLMRDVLDLYAGIVYQ</sequence>
<dbReference type="Gene3D" id="3.50.50.60">
    <property type="entry name" value="FAD/NAD(P)-binding domain"/>
    <property type="match status" value="1"/>
</dbReference>
<keyword evidence="2" id="KW-0479">Metal-binding</keyword>
<reference evidence="7" key="1">
    <citation type="journal article" date="2019" name="Int. J. Syst. Evol. Microbiol.">
        <title>The Global Catalogue of Microorganisms (GCM) 10K type strain sequencing project: providing services to taxonomists for standard genome sequencing and annotation.</title>
        <authorList>
            <consortium name="The Broad Institute Genomics Platform"/>
            <consortium name="The Broad Institute Genome Sequencing Center for Infectious Disease"/>
            <person name="Wu L."/>
            <person name="Ma J."/>
        </authorList>
    </citation>
    <scope>NUCLEOTIDE SEQUENCE [LARGE SCALE GENOMIC DNA]</scope>
    <source>
        <strain evidence="7">CGMCC 1.18575</strain>
    </source>
</reference>
<keyword evidence="5" id="KW-0411">Iron-sulfur</keyword>
<keyword evidence="7" id="KW-1185">Reference proteome</keyword>